<keyword evidence="11" id="KW-0675">Receptor</keyword>
<dbReference type="OrthoDB" id="972646at2"/>
<keyword evidence="12" id="KW-1185">Reference proteome</keyword>
<dbReference type="RefSeq" id="WP_092169300.1">
    <property type="nucleotide sequence ID" value="NZ_FNZH01000001.1"/>
</dbReference>
<dbReference type="InterPro" id="IPR012910">
    <property type="entry name" value="Plug_dom"/>
</dbReference>
<evidence type="ECO:0000259" key="10">
    <source>
        <dbReference type="Pfam" id="PF14905"/>
    </source>
</evidence>
<dbReference type="InterPro" id="IPR039426">
    <property type="entry name" value="TonB-dep_rcpt-like"/>
</dbReference>
<dbReference type="EMBL" id="FNZH01000001">
    <property type="protein sequence ID" value="SEI87019.1"/>
    <property type="molecule type" value="Genomic_DNA"/>
</dbReference>
<dbReference type="InterPro" id="IPR037066">
    <property type="entry name" value="Plug_dom_sf"/>
</dbReference>
<dbReference type="PANTHER" id="PTHR30069">
    <property type="entry name" value="TONB-DEPENDENT OUTER MEMBRANE RECEPTOR"/>
    <property type="match status" value="1"/>
</dbReference>
<feature type="domain" description="Outer membrane protein beta-barrel" evidence="10">
    <location>
        <begin position="376"/>
        <end position="773"/>
    </location>
</feature>
<name>A0A1H6U3W7_9BACT</name>
<reference evidence="12" key="1">
    <citation type="submission" date="2016-10" db="EMBL/GenBank/DDBJ databases">
        <authorList>
            <person name="Varghese N."/>
            <person name="Submissions S."/>
        </authorList>
    </citation>
    <scope>NUCLEOTIDE SEQUENCE [LARGE SCALE GENOMIC DNA]</scope>
    <source>
        <strain evidence="12">IBRC-M 10761</strain>
    </source>
</reference>
<comment type="similarity">
    <text evidence="8">Belongs to the TonB-dependent receptor family.</text>
</comment>
<proteinExistence type="inferred from homology"/>
<accession>A0A1H6U3W7</accession>
<evidence type="ECO:0000313" key="12">
    <source>
        <dbReference type="Proteomes" id="UP000199403"/>
    </source>
</evidence>
<dbReference type="Gene3D" id="2.40.170.20">
    <property type="entry name" value="TonB-dependent receptor, beta-barrel domain"/>
    <property type="match status" value="1"/>
</dbReference>
<evidence type="ECO:0000313" key="11">
    <source>
        <dbReference type="EMBL" id="SEI87019.1"/>
    </source>
</evidence>
<dbReference type="PANTHER" id="PTHR30069:SF29">
    <property type="entry name" value="HEMOGLOBIN AND HEMOGLOBIN-HAPTOGLOBIN-BINDING PROTEIN 1-RELATED"/>
    <property type="match status" value="1"/>
</dbReference>
<keyword evidence="2 8" id="KW-0813">Transport</keyword>
<dbReference type="Pfam" id="PF13715">
    <property type="entry name" value="CarbopepD_reg_2"/>
    <property type="match status" value="1"/>
</dbReference>
<dbReference type="InterPro" id="IPR041700">
    <property type="entry name" value="OMP_b-brl_3"/>
</dbReference>
<sequence length="789" mass="88362">MKRILITIISLGISIGCLQAQTIEITGKVVEINSQKPIEFATVKLLDTQDGQLLAGTTTAADGTLLLTTQKTDFILEISFIGFITTRISEYTVIDGTVNLGTIRLSEDSELMDEVVIRGERSTTEFQLDKRVFNVGQDLSSTGASALEVLNNVPSVTVNIEGQIQLRGIGGVQILINGKPSVLASDGGNALGTLTADMIDRVEVITNPSAKYDAEGTSGIINIVLKKEEKRGVNGSITLNTGVPNNHSLGFSLNKRTDKFNLFSQLGLGHRTFPETFETLNSNLSEQTFIRNRGDGEKNETFFNLILGTDYHINERNVLSLTGNFAYELETEYSNGNFTAQTGTAAPHAGWTRDEATEATNPKWQYELQYKSDFSDKDDHYLLISALGSSFAKKQQSSFDNLPSFGESALQDRQQTDTDFGQWEYTFKADYTRPMTDKITFESGGQYLITDVRNDFAILGFENGGWQEIPERTNTFFFTQKVLGVYSTGAYEGDKFGLKLGIRAENTDLNTLLEQTEEENRKNFTNLFPTLHSSYKLADNFSLQGGYSRRISRPRLFDLNPFYNIRNNFSIRTGNPELLPELTDSYEITGILDLELLSLSSSIYHRYITQTVENVTTFEDNVAITMPMNIGTNKATGLELNGKITPNDWLSLNADFNYNYFNREGTFEASPFDFTADQWSARLTSKFSLPADFTLELIGNYQSAYQTFQRTISGYALADIGLRKKIMKGKTILNLSIRDAFASRIFENETVQNNFRQYDYRLRGRFITFGISYGFGKGEAMEFSGQKRF</sequence>
<evidence type="ECO:0000256" key="8">
    <source>
        <dbReference type="PROSITE-ProRule" id="PRU01360"/>
    </source>
</evidence>
<feature type="domain" description="TonB-dependent receptor plug" evidence="9">
    <location>
        <begin position="143"/>
        <end position="220"/>
    </location>
</feature>
<dbReference type="STRING" id="1416801.SAMN05192553_101623"/>
<protein>
    <submittedName>
        <fullName evidence="11">Outer membrane receptor for ferrienterochelin and colicins</fullName>
    </submittedName>
</protein>
<dbReference type="SUPFAM" id="SSF49464">
    <property type="entry name" value="Carboxypeptidase regulatory domain-like"/>
    <property type="match status" value="1"/>
</dbReference>
<dbReference type="Proteomes" id="UP000199403">
    <property type="component" value="Unassembled WGS sequence"/>
</dbReference>
<dbReference type="AlphaFoldDB" id="A0A1H6U3W7"/>
<keyword evidence="7 8" id="KW-0998">Cell outer membrane</keyword>
<evidence type="ECO:0000256" key="1">
    <source>
        <dbReference type="ARBA" id="ARBA00004571"/>
    </source>
</evidence>
<dbReference type="Gene3D" id="2.170.130.10">
    <property type="entry name" value="TonB-dependent receptor, plug domain"/>
    <property type="match status" value="1"/>
</dbReference>
<comment type="subcellular location">
    <subcellularLocation>
        <location evidence="1 8">Cell outer membrane</location>
        <topology evidence="1 8">Multi-pass membrane protein</topology>
    </subcellularLocation>
</comment>
<dbReference type="Pfam" id="PF07715">
    <property type="entry name" value="Plug"/>
    <property type="match status" value="1"/>
</dbReference>
<dbReference type="InterPro" id="IPR036942">
    <property type="entry name" value="Beta-barrel_TonB_sf"/>
</dbReference>
<dbReference type="PROSITE" id="PS51257">
    <property type="entry name" value="PROKAR_LIPOPROTEIN"/>
    <property type="match status" value="1"/>
</dbReference>
<gene>
    <name evidence="11" type="ORF">SAMN05192553_101623</name>
</gene>
<organism evidence="11 12">
    <name type="scientific">Cyclobacterium xiamenense</name>
    <dbReference type="NCBI Taxonomy" id="1297121"/>
    <lineage>
        <taxon>Bacteria</taxon>
        <taxon>Pseudomonadati</taxon>
        <taxon>Bacteroidota</taxon>
        <taxon>Cytophagia</taxon>
        <taxon>Cytophagales</taxon>
        <taxon>Cyclobacteriaceae</taxon>
        <taxon>Cyclobacterium</taxon>
    </lineage>
</organism>
<dbReference type="GO" id="GO:0009279">
    <property type="term" value="C:cell outer membrane"/>
    <property type="evidence" value="ECO:0007669"/>
    <property type="project" value="UniProtKB-SubCell"/>
</dbReference>
<dbReference type="SUPFAM" id="SSF56935">
    <property type="entry name" value="Porins"/>
    <property type="match status" value="1"/>
</dbReference>
<dbReference type="GO" id="GO:0044718">
    <property type="term" value="P:siderophore transmembrane transport"/>
    <property type="evidence" value="ECO:0007669"/>
    <property type="project" value="TreeGrafter"/>
</dbReference>
<keyword evidence="3 8" id="KW-1134">Transmembrane beta strand</keyword>
<dbReference type="Pfam" id="PF14905">
    <property type="entry name" value="OMP_b-brl_3"/>
    <property type="match status" value="1"/>
</dbReference>
<evidence type="ECO:0000256" key="2">
    <source>
        <dbReference type="ARBA" id="ARBA00022448"/>
    </source>
</evidence>
<keyword evidence="5" id="KW-0732">Signal</keyword>
<dbReference type="PROSITE" id="PS52016">
    <property type="entry name" value="TONB_DEPENDENT_REC_3"/>
    <property type="match status" value="1"/>
</dbReference>
<evidence type="ECO:0000256" key="6">
    <source>
        <dbReference type="ARBA" id="ARBA00023136"/>
    </source>
</evidence>
<evidence type="ECO:0000259" key="9">
    <source>
        <dbReference type="Pfam" id="PF07715"/>
    </source>
</evidence>
<keyword evidence="6 8" id="KW-0472">Membrane</keyword>
<evidence type="ECO:0000256" key="7">
    <source>
        <dbReference type="ARBA" id="ARBA00023237"/>
    </source>
</evidence>
<keyword evidence="4 8" id="KW-0812">Transmembrane</keyword>
<evidence type="ECO:0000256" key="5">
    <source>
        <dbReference type="ARBA" id="ARBA00022729"/>
    </source>
</evidence>
<dbReference type="InterPro" id="IPR008969">
    <property type="entry name" value="CarboxyPept-like_regulatory"/>
</dbReference>
<evidence type="ECO:0000256" key="3">
    <source>
        <dbReference type="ARBA" id="ARBA00022452"/>
    </source>
</evidence>
<dbReference type="GO" id="GO:0015344">
    <property type="term" value="F:siderophore uptake transmembrane transporter activity"/>
    <property type="evidence" value="ECO:0007669"/>
    <property type="project" value="TreeGrafter"/>
</dbReference>
<evidence type="ECO:0000256" key="4">
    <source>
        <dbReference type="ARBA" id="ARBA00022692"/>
    </source>
</evidence>